<feature type="transmembrane region" description="Helical" evidence="1">
    <location>
        <begin position="188"/>
        <end position="209"/>
    </location>
</feature>
<gene>
    <name evidence="2" type="ORF">GCM10023189_18550</name>
</gene>
<evidence type="ECO:0000313" key="3">
    <source>
        <dbReference type="Proteomes" id="UP001501175"/>
    </source>
</evidence>
<keyword evidence="3" id="KW-1185">Reference proteome</keyword>
<keyword evidence="1" id="KW-0472">Membrane</keyword>
<dbReference type="Proteomes" id="UP001501175">
    <property type="component" value="Unassembled WGS sequence"/>
</dbReference>
<feature type="transmembrane region" description="Helical" evidence="1">
    <location>
        <begin position="338"/>
        <end position="358"/>
    </location>
</feature>
<organism evidence="2 3">
    <name type="scientific">Nibrella saemangeumensis</name>
    <dbReference type="NCBI Taxonomy" id="1084526"/>
    <lineage>
        <taxon>Bacteria</taxon>
        <taxon>Pseudomonadati</taxon>
        <taxon>Bacteroidota</taxon>
        <taxon>Cytophagia</taxon>
        <taxon>Cytophagales</taxon>
        <taxon>Spirosomataceae</taxon>
        <taxon>Nibrella</taxon>
    </lineage>
</organism>
<feature type="transmembrane region" description="Helical" evidence="1">
    <location>
        <begin position="215"/>
        <end position="237"/>
    </location>
</feature>
<dbReference type="EMBL" id="BAABHD010000022">
    <property type="protein sequence ID" value="GAA4453474.1"/>
    <property type="molecule type" value="Genomic_DNA"/>
</dbReference>
<feature type="transmembrane region" description="Helical" evidence="1">
    <location>
        <begin position="94"/>
        <end position="116"/>
    </location>
</feature>
<feature type="transmembrane region" description="Helical" evidence="1">
    <location>
        <begin position="258"/>
        <end position="277"/>
    </location>
</feature>
<feature type="transmembrane region" description="Helical" evidence="1">
    <location>
        <begin position="316"/>
        <end position="332"/>
    </location>
</feature>
<reference evidence="3" key="1">
    <citation type="journal article" date="2019" name="Int. J. Syst. Evol. Microbiol.">
        <title>The Global Catalogue of Microorganisms (GCM) 10K type strain sequencing project: providing services to taxonomists for standard genome sequencing and annotation.</title>
        <authorList>
            <consortium name="The Broad Institute Genomics Platform"/>
            <consortium name="The Broad Institute Genome Sequencing Center for Infectious Disease"/>
            <person name="Wu L."/>
            <person name="Ma J."/>
        </authorList>
    </citation>
    <scope>NUCLEOTIDE SEQUENCE [LARGE SCALE GENOMIC DNA]</scope>
    <source>
        <strain evidence="3">JCM 17927</strain>
    </source>
</reference>
<sequence>MNPVLTVLRKTIVQAFYRQNAGLLLVVLFIAGSFMRSTEHIALATYAIHSPGMLLGYIGLWAVYTVHATRFMVGVFRANEFLLLLRLQPATNRLAALWVSQVSLLVPIMAYAGFVLSLSLQAHTITATVMIIASLFVLTTAPLAWVEHTLRHPNPDRRLSALRLTIQNRFTTPYNLFFIRHLLHRQPVLLLLTKGGTCLLLMGLCWLYPTDAYDIRLLALGALLTGAFHGAVVYQLYQFDLTQLPLLRNLPVPLGYRFAQYAFVLALLILPELFILLRNSPANVPLAAIFSVWVFAHSLLLGLFPVLFMHHRPPDRFMPVVFWAVIGFFFLIMYRLPIWGLALACYAAAAGLFIRYYYNAAWSSGAGS</sequence>
<keyword evidence="1" id="KW-0812">Transmembrane</keyword>
<accession>A0ABP8MNL6</accession>
<feature type="transmembrane region" description="Helical" evidence="1">
    <location>
        <begin position="122"/>
        <end position="146"/>
    </location>
</feature>
<evidence type="ECO:0000313" key="2">
    <source>
        <dbReference type="EMBL" id="GAA4453474.1"/>
    </source>
</evidence>
<keyword evidence="1" id="KW-1133">Transmembrane helix</keyword>
<comment type="caution">
    <text evidence="2">The sequence shown here is derived from an EMBL/GenBank/DDBJ whole genome shotgun (WGS) entry which is preliminary data.</text>
</comment>
<evidence type="ECO:0000256" key="1">
    <source>
        <dbReference type="SAM" id="Phobius"/>
    </source>
</evidence>
<evidence type="ECO:0008006" key="4">
    <source>
        <dbReference type="Google" id="ProtNLM"/>
    </source>
</evidence>
<feature type="transmembrane region" description="Helical" evidence="1">
    <location>
        <begin position="283"/>
        <end position="304"/>
    </location>
</feature>
<protein>
    <recommendedName>
        <fullName evidence="4">Membrane protein involved in the export of O-antigen and teichoic acid</fullName>
    </recommendedName>
</protein>
<dbReference type="RefSeq" id="WP_345242791.1">
    <property type="nucleotide sequence ID" value="NZ_BAABHD010000022.1"/>
</dbReference>
<name>A0ABP8MNL6_9BACT</name>
<proteinExistence type="predicted"/>